<name>A0ABN0G127_9BURK</name>
<organism evidence="2 3">
    <name type="scientific">Burkholderia humptydooensis MSMB43</name>
    <dbReference type="NCBI Taxonomy" id="441157"/>
    <lineage>
        <taxon>Bacteria</taxon>
        <taxon>Pseudomonadati</taxon>
        <taxon>Pseudomonadota</taxon>
        <taxon>Betaproteobacteria</taxon>
        <taxon>Burkholderiales</taxon>
        <taxon>Burkholderiaceae</taxon>
        <taxon>Burkholderia</taxon>
        <taxon>pseudomallei group</taxon>
    </lineage>
</organism>
<accession>A0ABN0G127</accession>
<feature type="region of interest" description="Disordered" evidence="1">
    <location>
        <begin position="1"/>
        <end position="21"/>
    </location>
</feature>
<proteinExistence type="predicted"/>
<evidence type="ECO:0000256" key="1">
    <source>
        <dbReference type="SAM" id="MobiDB-lite"/>
    </source>
</evidence>
<dbReference type="Proteomes" id="UP000004682">
    <property type="component" value="Unassembled WGS sequence"/>
</dbReference>
<gene>
    <name evidence="2" type="ORF">A33K_17014</name>
</gene>
<keyword evidence="3" id="KW-1185">Reference proteome</keyword>
<protein>
    <submittedName>
        <fullName evidence="2">Uncharacterized protein</fullName>
    </submittedName>
</protein>
<evidence type="ECO:0000313" key="3">
    <source>
        <dbReference type="Proteomes" id="UP000004682"/>
    </source>
</evidence>
<dbReference type="EMBL" id="JH692065">
    <property type="protein sequence ID" value="EIP85924.1"/>
    <property type="molecule type" value="Genomic_DNA"/>
</dbReference>
<reference evidence="3" key="1">
    <citation type="journal article" date="2012" name="J. Bacteriol.">
        <title>Revised Genome Sequence of Burkholderia thailandensis MSMB43 with Improved Annotation.</title>
        <authorList>
            <person name="Zhuo Y."/>
            <person name="Liu L."/>
            <person name="Wang Q."/>
            <person name="Liu X."/>
            <person name="Ren B."/>
            <person name="Liu M."/>
            <person name="Ni P."/>
            <person name="Cheng Y.Q."/>
            <person name="Zhang L."/>
        </authorList>
    </citation>
    <scope>NUCLEOTIDE SEQUENCE [LARGE SCALE GENOMIC DNA]</scope>
    <source>
        <strain evidence="3">MSMB43</strain>
    </source>
</reference>
<sequence length="62" mass="7090">MPVVEQRVAPMPTSRRMLPNPRGRFRARHAKRAQRAHAVHCRHTGALPHIASSSLVDYWPVK</sequence>
<evidence type="ECO:0000313" key="2">
    <source>
        <dbReference type="EMBL" id="EIP85924.1"/>
    </source>
</evidence>